<dbReference type="InterPro" id="IPR010432">
    <property type="entry name" value="RDD"/>
</dbReference>
<comment type="subcellular location">
    <subcellularLocation>
        <location evidence="1">Membrane</location>
        <topology evidence="1">Multi-pass membrane protein</topology>
    </subcellularLocation>
</comment>
<evidence type="ECO:0000256" key="4">
    <source>
        <dbReference type="ARBA" id="ARBA00023136"/>
    </source>
</evidence>
<comment type="caution">
    <text evidence="7">The sequence shown here is derived from an EMBL/GenBank/DDBJ whole genome shotgun (WGS) entry which is preliminary data.</text>
</comment>
<evidence type="ECO:0000256" key="3">
    <source>
        <dbReference type="ARBA" id="ARBA00022989"/>
    </source>
</evidence>
<keyword evidence="3 5" id="KW-1133">Transmembrane helix</keyword>
<evidence type="ECO:0000313" key="8">
    <source>
        <dbReference type="Proteomes" id="UP000070138"/>
    </source>
</evidence>
<dbReference type="OrthoDB" id="9814143at2"/>
<feature type="transmembrane region" description="Helical" evidence="5">
    <location>
        <begin position="112"/>
        <end position="133"/>
    </location>
</feature>
<evidence type="ECO:0000256" key="1">
    <source>
        <dbReference type="ARBA" id="ARBA00004141"/>
    </source>
</evidence>
<organism evidence="7 8">
    <name type="scientific">Aequorivita aquimaris</name>
    <dbReference type="NCBI Taxonomy" id="1548749"/>
    <lineage>
        <taxon>Bacteria</taxon>
        <taxon>Pseudomonadati</taxon>
        <taxon>Bacteroidota</taxon>
        <taxon>Flavobacteriia</taxon>
        <taxon>Flavobacteriales</taxon>
        <taxon>Flavobacteriaceae</taxon>
        <taxon>Aequorivita</taxon>
    </lineage>
</organism>
<name>A0A137RLL3_9FLAO</name>
<protein>
    <submittedName>
        <fullName evidence="7">Membrane protein</fullName>
    </submittedName>
</protein>
<reference evidence="7 8" key="2">
    <citation type="journal article" date="2016" name="Int. J. Syst. Evol. Microbiol.">
        <title>Vitellibacter aquimaris sp. nov., a marine bacterium isolated from seawater.</title>
        <authorList>
            <person name="Thevarajoo S."/>
            <person name="Selvaratnam C."/>
            <person name="Goh K.M."/>
            <person name="Hong K.W."/>
            <person name="Chan X.Y."/>
            <person name="Chan K.G."/>
            <person name="Chong C.S."/>
        </authorList>
    </citation>
    <scope>NUCLEOTIDE SEQUENCE [LARGE SCALE GENOMIC DNA]</scope>
    <source>
        <strain evidence="7 8">D-24</strain>
    </source>
</reference>
<reference evidence="8" key="1">
    <citation type="submission" date="2014-10" db="EMBL/GenBank/DDBJ databases">
        <title>Genome sequencing of Vitellibacter sp. D-24.</title>
        <authorList>
            <person name="Thevarajoo S."/>
            <person name="Selvaratnam C."/>
            <person name="Goh K.M."/>
            <person name="Chong C.S."/>
        </authorList>
    </citation>
    <scope>NUCLEOTIDE SEQUENCE [LARGE SCALE GENOMIC DNA]</scope>
    <source>
        <strain evidence="8">D-24</strain>
    </source>
</reference>
<dbReference type="PATRIC" id="fig|1548749.3.peg.209"/>
<dbReference type="AlphaFoldDB" id="A0A137RLL3"/>
<proteinExistence type="predicted"/>
<accession>A0A137RLL3</accession>
<dbReference type="STRING" id="1548749.LS48_00980"/>
<evidence type="ECO:0000259" key="6">
    <source>
        <dbReference type="Pfam" id="PF06271"/>
    </source>
</evidence>
<dbReference type="EMBL" id="JRWG01000001">
    <property type="protein sequence ID" value="KXO01082.1"/>
    <property type="molecule type" value="Genomic_DNA"/>
</dbReference>
<keyword evidence="8" id="KW-1185">Reference proteome</keyword>
<evidence type="ECO:0000256" key="2">
    <source>
        <dbReference type="ARBA" id="ARBA00022692"/>
    </source>
</evidence>
<keyword evidence="2 5" id="KW-0812">Transmembrane</keyword>
<feature type="transmembrane region" description="Helical" evidence="5">
    <location>
        <begin position="25"/>
        <end position="45"/>
    </location>
</feature>
<gene>
    <name evidence="7" type="ORF">LS48_00980</name>
</gene>
<dbReference type="Proteomes" id="UP000070138">
    <property type="component" value="Unassembled WGS sequence"/>
</dbReference>
<dbReference type="PANTHER" id="PTHR38480">
    <property type="entry name" value="SLR0254 PROTEIN"/>
    <property type="match status" value="1"/>
</dbReference>
<dbReference type="Pfam" id="PF06271">
    <property type="entry name" value="RDD"/>
    <property type="match status" value="1"/>
</dbReference>
<evidence type="ECO:0000256" key="5">
    <source>
        <dbReference type="SAM" id="Phobius"/>
    </source>
</evidence>
<dbReference type="RefSeq" id="WP_062619073.1">
    <property type="nucleotide sequence ID" value="NZ_JRWG01000001.1"/>
</dbReference>
<evidence type="ECO:0000313" key="7">
    <source>
        <dbReference type="EMBL" id="KXO01082.1"/>
    </source>
</evidence>
<feature type="domain" description="RDD" evidence="6">
    <location>
        <begin position="20"/>
        <end position="146"/>
    </location>
</feature>
<keyword evidence="4 5" id="KW-0472">Membrane</keyword>
<sequence>MANLEINTTQNVNLDYKIVSVGERILAFLIDLFLFFVYFYIVELATEAMNMAFSDNWTVFGLQQLLLLPVMFYSLYMHILFNGRTVGKMAMKTRVVKVDGSPARWSDYMVLWMLRLVDIWIFLGSIGLLSIIFSDKRQRVGDHAAGTVVISTKSKVKISHTILEEIAEDYQPKFLNVTKLSDKDARLIKETYLIAIKSNDFKTLNALRKKVESVLETSSDLYDKQYIDTVLRDYNHFTQNM</sequence>
<dbReference type="PANTHER" id="PTHR38480:SF1">
    <property type="entry name" value="SLR0254 PROTEIN"/>
    <property type="match status" value="1"/>
</dbReference>
<feature type="transmembrane region" description="Helical" evidence="5">
    <location>
        <begin position="57"/>
        <end position="81"/>
    </location>
</feature>
<dbReference type="GO" id="GO:0016020">
    <property type="term" value="C:membrane"/>
    <property type="evidence" value="ECO:0007669"/>
    <property type="project" value="UniProtKB-SubCell"/>
</dbReference>